<dbReference type="InterPro" id="IPR003660">
    <property type="entry name" value="HAMP_dom"/>
</dbReference>
<accession>A0A285CL45</accession>
<keyword evidence="5" id="KW-0808">Transferase</keyword>
<dbReference type="Pfam" id="PF02518">
    <property type="entry name" value="HATPase_c"/>
    <property type="match status" value="1"/>
</dbReference>
<dbReference type="RefSeq" id="WP_097029093.1">
    <property type="nucleotide sequence ID" value="NZ_OAOQ01000002.1"/>
</dbReference>
<evidence type="ECO:0000256" key="10">
    <source>
        <dbReference type="ARBA" id="ARBA00022989"/>
    </source>
</evidence>
<dbReference type="InterPro" id="IPR003661">
    <property type="entry name" value="HisK_dim/P_dom"/>
</dbReference>
<dbReference type="PROSITE" id="PS50109">
    <property type="entry name" value="HIS_KIN"/>
    <property type="match status" value="1"/>
</dbReference>
<dbReference type="Gene3D" id="1.20.5.1040">
    <property type="entry name" value="Sensor protein qsec"/>
    <property type="match status" value="1"/>
</dbReference>
<evidence type="ECO:0000313" key="16">
    <source>
        <dbReference type="Proteomes" id="UP000219467"/>
    </source>
</evidence>
<feature type="domain" description="Histidine kinase" evidence="13">
    <location>
        <begin position="233"/>
        <end position="440"/>
    </location>
</feature>
<proteinExistence type="predicted"/>
<dbReference type="GO" id="GO:0005886">
    <property type="term" value="C:plasma membrane"/>
    <property type="evidence" value="ECO:0007669"/>
    <property type="project" value="TreeGrafter"/>
</dbReference>
<organism evidence="15 16">
    <name type="scientific">Cereibacter ovatus</name>
    <dbReference type="NCBI Taxonomy" id="439529"/>
    <lineage>
        <taxon>Bacteria</taxon>
        <taxon>Pseudomonadati</taxon>
        <taxon>Pseudomonadota</taxon>
        <taxon>Alphaproteobacteria</taxon>
        <taxon>Rhodobacterales</taxon>
        <taxon>Paracoccaceae</taxon>
        <taxon>Cereibacter</taxon>
    </lineage>
</organism>
<keyword evidence="6 12" id="KW-0812">Transmembrane</keyword>
<keyword evidence="9" id="KW-0067">ATP-binding</keyword>
<evidence type="ECO:0000256" key="1">
    <source>
        <dbReference type="ARBA" id="ARBA00000085"/>
    </source>
</evidence>
<dbReference type="GO" id="GO:0005524">
    <property type="term" value="F:ATP binding"/>
    <property type="evidence" value="ECO:0007669"/>
    <property type="project" value="UniProtKB-KW"/>
</dbReference>
<dbReference type="Pfam" id="PF00512">
    <property type="entry name" value="HisKA"/>
    <property type="match status" value="1"/>
</dbReference>
<dbReference type="InterPro" id="IPR005467">
    <property type="entry name" value="His_kinase_dom"/>
</dbReference>
<name>A0A285CL45_9RHOB</name>
<dbReference type="SMART" id="SM00387">
    <property type="entry name" value="HATPase_c"/>
    <property type="match status" value="1"/>
</dbReference>
<keyword evidence="11" id="KW-0902">Two-component regulatory system</keyword>
<dbReference type="PROSITE" id="PS50885">
    <property type="entry name" value="HAMP"/>
    <property type="match status" value="1"/>
</dbReference>
<dbReference type="CDD" id="cd00075">
    <property type="entry name" value="HATPase"/>
    <property type="match status" value="1"/>
</dbReference>
<dbReference type="GO" id="GO:0000155">
    <property type="term" value="F:phosphorelay sensor kinase activity"/>
    <property type="evidence" value="ECO:0007669"/>
    <property type="project" value="InterPro"/>
</dbReference>
<keyword evidence="16" id="KW-1185">Reference proteome</keyword>
<dbReference type="InterPro" id="IPR050428">
    <property type="entry name" value="TCS_sensor_his_kinase"/>
</dbReference>
<dbReference type="InterPro" id="IPR003594">
    <property type="entry name" value="HATPase_dom"/>
</dbReference>
<dbReference type="SMART" id="SM00388">
    <property type="entry name" value="HisKA"/>
    <property type="match status" value="1"/>
</dbReference>
<evidence type="ECO:0000256" key="8">
    <source>
        <dbReference type="ARBA" id="ARBA00022777"/>
    </source>
</evidence>
<evidence type="ECO:0000256" key="12">
    <source>
        <dbReference type="SAM" id="Phobius"/>
    </source>
</evidence>
<dbReference type="CDD" id="cd00082">
    <property type="entry name" value="HisKA"/>
    <property type="match status" value="1"/>
</dbReference>
<evidence type="ECO:0000256" key="7">
    <source>
        <dbReference type="ARBA" id="ARBA00022741"/>
    </source>
</evidence>
<evidence type="ECO:0000313" key="15">
    <source>
        <dbReference type="EMBL" id="SNX68281.1"/>
    </source>
</evidence>
<keyword evidence="7" id="KW-0547">Nucleotide-binding</keyword>
<evidence type="ECO:0000256" key="6">
    <source>
        <dbReference type="ARBA" id="ARBA00022692"/>
    </source>
</evidence>
<keyword evidence="10 12" id="KW-1133">Transmembrane helix</keyword>
<dbReference type="EMBL" id="OAOQ01000002">
    <property type="protein sequence ID" value="SNX68281.1"/>
    <property type="molecule type" value="Genomic_DNA"/>
</dbReference>
<feature type="transmembrane region" description="Helical" evidence="12">
    <location>
        <begin position="153"/>
        <end position="176"/>
    </location>
</feature>
<comment type="catalytic activity">
    <reaction evidence="1">
        <text>ATP + protein L-histidine = ADP + protein N-phospho-L-histidine.</text>
        <dbReference type="EC" id="2.7.13.3"/>
    </reaction>
</comment>
<dbReference type="Proteomes" id="UP000219467">
    <property type="component" value="Unassembled WGS sequence"/>
</dbReference>
<keyword evidence="8 15" id="KW-0418">Kinase</keyword>
<keyword evidence="4" id="KW-0597">Phosphoprotein</keyword>
<evidence type="ECO:0000256" key="3">
    <source>
        <dbReference type="ARBA" id="ARBA00012438"/>
    </source>
</evidence>
<evidence type="ECO:0000259" key="13">
    <source>
        <dbReference type="PROSITE" id="PS50109"/>
    </source>
</evidence>
<evidence type="ECO:0000256" key="9">
    <source>
        <dbReference type="ARBA" id="ARBA00022840"/>
    </source>
</evidence>
<evidence type="ECO:0000256" key="2">
    <source>
        <dbReference type="ARBA" id="ARBA00004141"/>
    </source>
</evidence>
<keyword evidence="12" id="KW-0472">Membrane</keyword>
<dbReference type="Pfam" id="PF00672">
    <property type="entry name" value="HAMP"/>
    <property type="match status" value="1"/>
</dbReference>
<dbReference type="InterPro" id="IPR013727">
    <property type="entry name" value="2CSK_N"/>
</dbReference>
<feature type="domain" description="HAMP" evidence="14">
    <location>
        <begin position="173"/>
        <end position="225"/>
    </location>
</feature>
<dbReference type="InterPro" id="IPR036097">
    <property type="entry name" value="HisK_dim/P_sf"/>
</dbReference>
<dbReference type="AlphaFoldDB" id="A0A285CL45"/>
<evidence type="ECO:0000256" key="11">
    <source>
        <dbReference type="ARBA" id="ARBA00023012"/>
    </source>
</evidence>
<protein>
    <recommendedName>
        <fullName evidence="3">histidine kinase</fullName>
        <ecNumber evidence="3">2.7.13.3</ecNumber>
    </recommendedName>
</protein>
<evidence type="ECO:0000256" key="5">
    <source>
        <dbReference type="ARBA" id="ARBA00022679"/>
    </source>
</evidence>
<dbReference type="PANTHER" id="PTHR45436">
    <property type="entry name" value="SENSOR HISTIDINE KINASE YKOH"/>
    <property type="match status" value="1"/>
</dbReference>
<gene>
    <name evidence="15" type="ORF">SAMN05878503_10244</name>
</gene>
<dbReference type="EC" id="2.7.13.3" evidence="3"/>
<dbReference type="SUPFAM" id="SSF47384">
    <property type="entry name" value="Homodimeric domain of signal transducing histidine kinase"/>
    <property type="match status" value="1"/>
</dbReference>
<dbReference type="InterPro" id="IPR036890">
    <property type="entry name" value="HATPase_C_sf"/>
</dbReference>
<dbReference type="SUPFAM" id="SSF55874">
    <property type="entry name" value="ATPase domain of HSP90 chaperone/DNA topoisomerase II/histidine kinase"/>
    <property type="match status" value="1"/>
</dbReference>
<dbReference type="OrthoDB" id="9809766at2"/>
<comment type="subcellular location">
    <subcellularLocation>
        <location evidence="2">Membrane</location>
        <topology evidence="2">Multi-pass membrane protein</topology>
    </subcellularLocation>
</comment>
<dbReference type="SMART" id="SM00304">
    <property type="entry name" value="HAMP"/>
    <property type="match status" value="1"/>
</dbReference>
<evidence type="ECO:0000256" key="4">
    <source>
        <dbReference type="ARBA" id="ARBA00022553"/>
    </source>
</evidence>
<evidence type="ECO:0000259" key="14">
    <source>
        <dbReference type="PROSITE" id="PS50885"/>
    </source>
</evidence>
<dbReference type="Gene3D" id="3.30.565.10">
    <property type="entry name" value="Histidine kinase-like ATPase, C-terminal domain"/>
    <property type="match status" value="1"/>
</dbReference>
<reference evidence="16" key="1">
    <citation type="submission" date="2017-08" db="EMBL/GenBank/DDBJ databases">
        <authorList>
            <person name="Varghese N."/>
            <person name="Submissions S."/>
        </authorList>
    </citation>
    <scope>NUCLEOTIDE SEQUENCE [LARGE SCALE GENOMIC DNA]</scope>
    <source>
        <strain evidence="16">JA234</strain>
    </source>
</reference>
<dbReference type="Gene3D" id="1.10.287.130">
    <property type="match status" value="1"/>
</dbReference>
<dbReference type="PANTHER" id="PTHR45436:SF14">
    <property type="entry name" value="SENSOR PROTEIN QSEC"/>
    <property type="match status" value="1"/>
</dbReference>
<dbReference type="Pfam" id="PF08521">
    <property type="entry name" value="2CSK_N"/>
    <property type="match status" value="1"/>
</dbReference>
<sequence length="440" mass="46955">MRVRSLQARLALMLGVGVTALWVGSATVTLRILHGELDEVFDSTLEETAQRILPLAVMEIMGREEPATSQRIAALRAHEEFYTYLVRDAGGQVLIASHRAEPADFPPCAAPGFTQTATHRLYCDLALRGTVTIAVAEPLAHRARIARDLGMGLGLPLVVIIPLALAGIVAVVRWSFRPVRVLRDALARRGAGDLAPVGEAGLPAEIAPVAAAVNQLLSRLRTAFEAERAFAAHTAHELRTPVAGATAQAQRIRIETSDPKAAARATDIETTLKRLTRLSNKLMQLARAEGGRALAEQPIDLRPILSLVAEDFARAGAGDRLALTLPETPVSSRIDPDAFAILCRNLIENALRHGASGALVEVTLTPDRRLRVRNGCTPVPPDALAGLTRRFERAPGAGEGSGLGLSIVRAIVERTGATLDLHSPIPGRADGFEATVRLPD</sequence>